<gene>
    <name evidence="1" type="ORF">CC84DRAFT_1215369</name>
</gene>
<sequence>MLLEASTELSNGWTANGEELNDFILVPQAATRKDLFNSVCGLKMTKSRARNILEELQFIHGTMSMSLESIEEFNLTELLAVNDKDKNFEEGEDCENGRVWRAISSPSTNSDSKAAIRAKLSVASAHVLLHENRQVWRVPLSVAGSLWNQVHHVFGDYDFRECRNFFSHAFLREKYGSDLRYYHAIRALYISCVPILEVLVEKLEAALADENSWKAEESALSYSDRPEYGMDTPEAEAEAEEQRQIEANEALLATQNLGCFTEEESPESLDSLVDQDSIAENPIAAWLAKTGEWNPSYDIKRRQSWSHFYYVDIIDDDDIDDTDGKRWM</sequence>
<dbReference type="InParanoid" id="A0A177CPU9"/>
<dbReference type="Proteomes" id="UP000077069">
    <property type="component" value="Unassembled WGS sequence"/>
</dbReference>
<dbReference type="RefSeq" id="XP_018039275.1">
    <property type="nucleotide sequence ID" value="XM_018182716.1"/>
</dbReference>
<dbReference type="GeneID" id="28766202"/>
<reference evidence="1 2" key="1">
    <citation type="submission" date="2016-05" db="EMBL/GenBank/DDBJ databases">
        <title>Comparative analysis of secretome profiles of manganese(II)-oxidizing ascomycete fungi.</title>
        <authorList>
            <consortium name="DOE Joint Genome Institute"/>
            <person name="Zeiner C.A."/>
            <person name="Purvine S.O."/>
            <person name="Zink E.M."/>
            <person name="Wu S."/>
            <person name="Pasa-Tolic L."/>
            <person name="Chaput D.L."/>
            <person name="Haridas S."/>
            <person name="Grigoriev I.V."/>
            <person name="Santelli C.M."/>
            <person name="Hansel C.M."/>
        </authorList>
    </citation>
    <scope>NUCLEOTIDE SEQUENCE [LARGE SCALE GENOMIC DNA]</scope>
    <source>
        <strain evidence="1 2">AP3s5-JAC2a</strain>
    </source>
</reference>
<organism evidence="1 2">
    <name type="scientific">Paraphaeosphaeria sporulosa</name>
    <dbReference type="NCBI Taxonomy" id="1460663"/>
    <lineage>
        <taxon>Eukaryota</taxon>
        <taxon>Fungi</taxon>
        <taxon>Dikarya</taxon>
        <taxon>Ascomycota</taxon>
        <taxon>Pezizomycotina</taxon>
        <taxon>Dothideomycetes</taxon>
        <taxon>Pleosporomycetidae</taxon>
        <taxon>Pleosporales</taxon>
        <taxon>Massarineae</taxon>
        <taxon>Didymosphaeriaceae</taxon>
        <taxon>Paraphaeosphaeria</taxon>
    </lineage>
</organism>
<proteinExistence type="predicted"/>
<dbReference type="AlphaFoldDB" id="A0A177CPU9"/>
<dbReference type="OrthoDB" id="3788617at2759"/>
<accession>A0A177CPU9</accession>
<evidence type="ECO:0000313" key="2">
    <source>
        <dbReference type="Proteomes" id="UP000077069"/>
    </source>
</evidence>
<name>A0A177CPU9_9PLEO</name>
<keyword evidence="2" id="KW-1185">Reference proteome</keyword>
<evidence type="ECO:0000313" key="1">
    <source>
        <dbReference type="EMBL" id="OAG08910.1"/>
    </source>
</evidence>
<protein>
    <submittedName>
        <fullName evidence="1">Uncharacterized protein</fullName>
    </submittedName>
</protein>
<dbReference type="EMBL" id="KV441550">
    <property type="protein sequence ID" value="OAG08910.1"/>
    <property type="molecule type" value="Genomic_DNA"/>
</dbReference>